<name>A0A5B0PRB0_PUCGR</name>
<dbReference type="OrthoDB" id="2507904at2759"/>
<accession>A0A5B0PRB0</accession>
<evidence type="ECO:0000313" key="4">
    <source>
        <dbReference type="EMBL" id="KAA1103436.1"/>
    </source>
</evidence>
<protein>
    <recommendedName>
        <fullName evidence="7">Hydrophobin</fullName>
    </recommendedName>
</protein>
<dbReference type="EMBL" id="VSWC01000042">
    <property type="protein sequence ID" value="KAA1103431.1"/>
    <property type="molecule type" value="Genomic_DNA"/>
</dbReference>
<reference evidence="5 6" key="1">
    <citation type="submission" date="2019-05" db="EMBL/GenBank/DDBJ databases">
        <title>Emergence of the Ug99 lineage of the wheat stem rust pathogen through somatic hybridization.</title>
        <authorList>
            <person name="Li F."/>
            <person name="Upadhyaya N.M."/>
            <person name="Sperschneider J."/>
            <person name="Matny O."/>
            <person name="Nguyen-Phuc H."/>
            <person name="Mago R."/>
            <person name="Raley C."/>
            <person name="Miller M.E."/>
            <person name="Silverstein K.A.T."/>
            <person name="Henningsen E."/>
            <person name="Hirsch C.D."/>
            <person name="Visser B."/>
            <person name="Pretorius Z.A."/>
            <person name="Steffenson B.J."/>
            <person name="Schwessinger B."/>
            <person name="Dodds P.N."/>
            <person name="Figueroa M."/>
        </authorList>
    </citation>
    <scope>NUCLEOTIDE SEQUENCE [LARGE SCALE GENOMIC DNA]</scope>
    <source>
        <strain evidence="4">21-0</strain>
        <strain evidence="2 6">Ug99</strain>
    </source>
</reference>
<comment type="caution">
    <text evidence="4">The sequence shown here is derived from an EMBL/GenBank/DDBJ whole genome shotgun (WGS) entry which is preliminary data.</text>
</comment>
<dbReference type="EMBL" id="VSWC01000042">
    <property type="protein sequence ID" value="KAA1103436.1"/>
    <property type="molecule type" value="Genomic_DNA"/>
</dbReference>
<dbReference type="Proteomes" id="UP000324748">
    <property type="component" value="Unassembled WGS sequence"/>
</dbReference>
<keyword evidence="1" id="KW-0732">Signal</keyword>
<evidence type="ECO:0000256" key="1">
    <source>
        <dbReference type="SAM" id="SignalP"/>
    </source>
</evidence>
<keyword evidence="5" id="KW-1185">Reference proteome</keyword>
<proteinExistence type="predicted"/>
<feature type="signal peptide" evidence="1">
    <location>
        <begin position="1"/>
        <end position="21"/>
    </location>
</feature>
<feature type="chain" id="PRO_5036137816" description="Hydrophobin" evidence="1">
    <location>
        <begin position="22"/>
        <end position="115"/>
    </location>
</feature>
<evidence type="ECO:0000313" key="3">
    <source>
        <dbReference type="EMBL" id="KAA1103431.1"/>
    </source>
</evidence>
<evidence type="ECO:0000313" key="2">
    <source>
        <dbReference type="EMBL" id="KAA1095968.1"/>
    </source>
</evidence>
<dbReference type="AlphaFoldDB" id="A0A5B0PRB0"/>
<evidence type="ECO:0000313" key="5">
    <source>
        <dbReference type="Proteomes" id="UP000324748"/>
    </source>
</evidence>
<evidence type="ECO:0000313" key="6">
    <source>
        <dbReference type="Proteomes" id="UP000325313"/>
    </source>
</evidence>
<sequence length="115" mass="12978">MNLSSLLGIPMVLFSLQLQMAMVESMGCGNAGNDFKYAGCAKHLKKEAFPGGDPRYWSWMMDVIPPPWKTDHYDCKGTNYPYEVCCSIHVENIKNARDTRLAYLCRKPNGANLQL</sequence>
<gene>
    <name evidence="3" type="ORF">PGT21_017828</name>
    <name evidence="4" type="ORF">PGT21_017924</name>
    <name evidence="2" type="ORF">PGTUg99_036254</name>
</gene>
<dbReference type="EMBL" id="VDEP01000371">
    <property type="protein sequence ID" value="KAA1095968.1"/>
    <property type="molecule type" value="Genomic_DNA"/>
</dbReference>
<dbReference type="Proteomes" id="UP000325313">
    <property type="component" value="Unassembled WGS sequence"/>
</dbReference>
<evidence type="ECO:0008006" key="7">
    <source>
        <dbReference type="Google" id="ProtNLM"/>
    </source>
</evidence>
<organism evidence="4 5">
    <name type="scientific">Puccinia graminis f. sp. tritici</name>
    <dbReference type="NCBI Taxonomy" id="56615"/>
    <lineage>
        <taxon>Eukaryota</taxon>
        <taxon>Fungi</taxon>
        <taxon>Dikarya</taxon>
        <taxon>Basidiomycota</taxon>
        <taxon>Pucciniomycotina</taxon>
        <taxon>Pucciniomycetes</taxon>
        <taxon>Pucciniales</taxon>
        <taxon>Pucciniaceae</taxon>
        <taxon>Puccinia</taxon>
    </lineage>
</organism>